<reference evidence="4" key="1">
    <citation type="submission" date="2025-08" db="UniProtKB">
        <authorList>
            <consortium name="RefSeq"/>
        </authorList>
    </citation>
    <scope>IDENTIFICATION</scope>
    <source>
        <tissue evidence="4">Whole organism</tissue>
    </source>
</reference>
<evidence type="ECO:0000256" key="2">
    <source>
        <dbReference type="SAM" id="SignalP"/>
    </source>
</evidence>
<evidence type="ECO:0000313" key="4">
    <source>
        <dbReference type="RefSeq" id="XP_026282768.2"/>
    </source>
</evidence>
<keyword evidence="1" id="KW-0472">Membrane</keyword>
<protein>
    <submittedName>
        <fullName evidence="4">Uncharacterized protein LOC113209458</fullName>
    </submittedName>
</protein>
<sequence length="220" mass="23622">MGRATPPRALRLLLAGVVLAACSARATLATRGPHPRAEEALCCGPPKGLPIPATPGPSLGLGHPGTDPKLCCGKGWGLHCCLGGACCLGDKLVPRPPQPSAPTSRPPLYDSTPWRWKDWAQWLNIIVVILIVALVSAVMVCCCRRSRLNERDPLRVTDAHLFNYGTAPGYRASAPYWNSPSRWVDFSYVPANGGAQKAHASPYYKPATTVNYYASHPADM</sequence>
<dbReference type="PROSITE" id="PS51257">
    <property type="entry name" value="PROKAR_LIPOPROTEIN"/>
    <property type="match status" value="1"/>
</dbReference>
<gene>
    <name evidence="4" type="primary">LOC113209458</name>
</gene>
<dbReference type="RefSeq" id="XP_026282768.2">
    <property type="nucleotide sequence ID" value="XM_026426983.2"/>
</dbReference>
<keyword evidence="3" id="KW-1185">Reference proteome</keyword>
<dbReference type="GeneID" id="113209458"/>
<proteinExistence type="predicted"/>
<feature type="signal peptide" evidence="2">
    <location>
        <begin position="1"/>
        <end position="29"/>
    </location>
</feature>
<feature type="chain" id="PRO_5038598384" evidence="2">
    <location>
        <begin position="30"/>
        <end position="220"/>
    </location>
</feature>
<dbReference type="KEGG" id="foc:113209458"/>
<organism evidence="3 4">
    <name type="scientific">Frankliniella occidentalis</name>
    <name type="common">Western flower thrips</name>
    <name type="synonym">Euthrips occidentalis</name>
    <dbReference type="NCBI Taxonomy" id="133901"/>
    <lineage>
        <taxon>Eukaryota</taxon>
        <taxon>Metazoa</taxon>
        <taxon>Ecdysozoa</taxon>
        <taxon>Arthropoda</taxon>
        <taxon>Hexapoda</taxon>
        <taxon>Insecta</taxon>
        <taxon>Pterygota</taxon>
        <taxon>Neoptera</taxon>
        <taxon>Paraneoptera</taxon>
        <taxon>Thysanoptera</taxon>
        <taxon>Terebrantia</taxon>
        <taxon>Thripoidea</taxon>
        <taxon>Thripidae</taxon>
        <taxon>Frankliniella</taxon>
    </lineage>
</organism>
<keyword evidence="1" id="KW-0812">Transmembrane</keyword>
<name>A0A6J1SPN9_FRAOC</name>
<evidence type="ECO:0000313" key="3">
    <source>
        <dbReference type="Proteomes" id="UP000504606"/>
    </source>
</evidence>
<accession>A0A6J1SPN9</accession>
<dbReference type="AlphaFoldDB" id="A0A6J1SPN9"/>
<feature type="transmembrane region" description="Helical" evidence="1">
    <location>
        <begin position="119"/>
        <end position="142"/>
    </location>
</feature>
<keyword evidence="2" id="KW-0732">Signal</keyword>
<evidence type="ECO:0000256" key="1">
    <source>
        <dbReference type="SAM" id="Phobius"/>
    </source>
</evidence>
<dbReference type="Proteomes" id="UP000504606">
    <property type="component" value="Unplaced"/>
</dbReference>
<keyword evidence="1" id="KW-1133">Transmembrane helix</keyword>